<reference evidence="1 3" key="2">
    <citation type="journal article" date="2013" name="Nature">
        <title>Insights into bilaterian evolution from three spiralian genomes.</title>
        <authorList>
            <person name="Simakov O."/>
            <person name="Marletaz F."/>
            <person name="Cho S.J."/>
            <person name="Edsinger-Gonzales E."/>
            <person name="Havlak P."/>
            <person name="Hellsten U."/>
            <person name="Kuo D.H."/>
            <person name="Larsson T."/>
            <person name="Lv J."/>
            <person name="Arendt D."/>
            <person name="Savage R."/>
            <person name="Osoegawa K."/>
            <person name="de Jong P."/>
            <person name="Grimwood J."/>
            <person name="Chapman J.A."/>
            <person name="Shapiro H."/>
            <person name="Aerts A."/>
            <person name="Otillar R.P."/>
            <person name="Terry A.Y."/>
            <person name="Boore J.L."/>
            <person name="Grigoriev I.V."/>
            <person name="Lindberg D.R."/>
            <person name="Seaver E.C."/>
            <person name="Weisblat D.A."/>
            <person name="Putnam N.H."/>
            <person name="Rokhsar D.S."/>
        </authorList>
    </citation>
    <scope>NUCLEOTIDE SEQUENCE</scope>
</reference>
<dbReference type="STRING" id="6412.T1G6C8"/>
<dbReference type="GO" id="GO:1990504">
    <property type="term" value="P:dense core granule exocytosis"/>
    <property type="evidence" value="ECO:0007669"/>
    <property type="project" value="InterPro"/>
</dbReference>
<dbReference type="eggNOG" id="KOG3543">
    <property type="taxonomic scope" value="Eukaryota"/>
</dbReference>
<proteinExistence type="predicted"/>
<dbReference type="PANTHER" id="PTHR12166:SF8">
    <property type="entry name" value="CALCIUM-DEPENDENT SECRETION ACTIVATOR"/>
    <property type="match status" value="1"/>
</dbReference>
<organism evidence="2 3">
    <name type="scientific">Helobdella robusta</name>
    <name type="common">Californian leech</name>
    <dbReference type="NCBI Taxonomy" id="6412"/>
    <lineage>
        <taxon>Eukaryota</taxon>
        <taxon>Metazoa</taxon>
        <taxon>Spiralia</taxon>
        <taxon>Lophotrochozoa</taxon>
        <taxon>Annelida</taxon>
        <taxon>Clitellata</taxon>
        <taxon>Hirudinea</taxon>
        <taxon>Rhynchobdellida</taxon>
        <taxon>Glossiphoniidae</taxon>
        <taxon>Helobdella</taxon>
    </lineage>
</organism>
<dbReference type="KEGG" id="hro:HELRODRAFT_86473"/>
<evidence type="ECO:0000313" key="1">
    <source>
        <dbReference type="EMBL" id="ESN95695.1"/>
    </source>
</evidence>
<keyword evidence="3" id="KW-1185">Reference proteome</keyword>
<evidence type="ECO:0000313" key="3">
    <source>
        <dbReference type="Proteomes" id="UP000015101"/>
    </source>
</evidence>
<name>T1G6C8_HELRO</name>
<dbReference type="AlphaFoldDB" id="T1G6C8"/>
<dbReference type="EnsemblMetazoa" id="HelroT86473">
    <property type="protein sequence ID" value="HelroP86473"/>
    <property type="gene ID" value="HelroG86473"/>
</dbReference>
<gene>
    <name evidence="2" type="primary">20216625</name>
    <name evidence="1" type="ORF">HELRODRAFT_86473</name>
</gene>
<reference evidence="2" key="3">
    <citation type="submission" date="2015-06" db="UniProtKB">
        <authorList>
            <consortium name="EnsemblMetazoa"/>
        </authorList>
    </citation>
    <scope>IDENTIFICATION</scope>
</reference>
<dbReference type="InterPro" id="IPR033227">
    <property type="entry name" value="CAPS"/>
</dbReference>
<dbReference type="GO" id="GO:0016079">
    <property type="term" value="P:synaptic vesicle exocytosis"/>
    <property type="evidence" value="ECO:0007669"/>
    <property type="project" value="InterPro"/>
</dbReference>
<evidence type="ECO:0000313" key="2">
    <source>
        <dbReference type="EnsemblMetazoa" id="HelroP86473"/>
    </source>
</evidence>
<dbReference type="OrthoDB" id="10063282at2759"/>
<dbReference type="PANTHER" id="PTHR12166">
    <property type="entry name" value="CALCIUM-DEPENDENT SECRETION ACTIVATOR"/>
    <property type="match status" value="1"/>
</dbReference>
<dbReference type="EMBL" id="AMQM01006755">
    <property type="status" value="NOT_ANNOTATED_CDS"/>
    <property type="molecule type" value="Genomic_DNA"/>
</dbReference>
<dbReference type="GeneID" id="20216625"/>
<dbReference type="InParanoid" id="T1G6C8"/>
<dbReference type="GO" id="GO:0098793">
    <property type="term" value="C:presynapse"/>
    <property type="evidence" value="ECO:0007669"/>
    <property type="project" value="GOC"/>
</dbReference>
<accession>T1G6C8</accession>
<dbReference type="OMA" id="GEMNIPA"/>
<dbReference type="RefSeq" id="XP_009026172.1">
    <property type="nucleotide sequence ID" value="XM_009027924.1"/>
</dbReference>
<sequence length="141" mass="16350">EDDDRKTRLQLYVFVIRCIAYPFNAKQPTDMVKRQLKVTKSQLSAIKDRFQSFLNGEMNIPADEAFVNAVSSFLEVFLKSDRIVRMVQSGACSYTDMREVFKNNVEKRVRCLPEIDGLSKETVLNSWLNKFDLIFKGWLVG</sequence>
<reference evidence="3" key="1">
    <citation type="submission" date="2012-12" db="EMBL/GenBank/DDBJ databases">
        <authorList>
            <person name="Hellsten U."/>
            <person name="Grimwood J."/>
            <person name="Chapman J.A."/>
            <person name="Shapiro H."/>
            <person name="Aerts A."/>
            <person name="Otillar R.P."/>
            <person name="Terry A.Y."/>
            <person name="Boore J.L."/>
            <person name="Simakov O."/>
            <person name="Marletaz F."/>
            <person name="Cho S.-J."/>
            <person name="Edsinger-Gonzales E."/>
            <person name="Havlak P."/>
            <person name="Kuo D.-H."/>
            <person name="Larsson T."/>
            <person name="Lv J."/>
            <person name="Arendt D."/>
            <person name="Savage R."/>
            <person name="Osoegawa K."/>
            <person name="de Jong P."/>
            <person name="Lindberg D.R."/>
            <person name="Seaver E.C."/>
            <person name="Weisblat D.A."/>
            <person name="Putnam N.H."/>
            <person name="Grigoriev I.V."/>
            <person name="Rokhsar D.S."/>
        </authorList>
    </citation>
    <scope>NUCLEOTIDE SEQUENCE</scope>
</reference>
<dbReference type="Proteomes" id="UP000015101">
    <property type="component" value="Unassembled WGS sequence"/>
</dbReference>
<protein>
    <submittedName>
        <fullName evidence="1 2">Uncharacterized protein</fullName>
    </submittedName>
</protein>
<dbReference type="CTD" id="20216625"/>
<dbReference type="HOGENOM" id="CLU_160914_0_0_1"/>
<dbReference type="EMBL" id="KB097510">
    <property type="protein sequence ID" value="ESN95695.1"/>
    <property type="molecule type" value="Genomic_DNA"/>
</dbReference>